<keyword evidence="2" id="KW-1185">Reference proteome</keyword>
<evidence type="ECO:0000313" key="1">
    <source>
        <dbReference type="EMBL" id="RIB01123.1"/>
    </source>
</evidence>
<accession>A0A397U151</accession>
<proteinExistence type="predicted"/>
<dbReference type="Proteomes" id="UP000266673">
    <property type="component" value="Unassembled WGS sequence"/>
</dbReference>
<dbReference type="AlphaFoldDB" id="A0A397U151"/>
<dbReference type="OrthoDB" id="432528at2759"/>
<gene>
    <name evidence="1" type="ORF">C2G38_2231786</name>
</gene>
<name>A0A397U151_9GLOM</name>
<organism evidence="1 2">
    <name type="scientific">Gigaspora rosea</name>
    <dbReference type="NCBI Taxonomy" id="44941"/>
    <lineage>
        <taxon>Eukaryota</taxon>
        <taxon>Fungi</taxon>
        <taxon>Fungi incertae sedis</taxon>
        <taxon>Mucoromycota</taxon>
        <taxon>Glomeromycotina</taxon>
        <taxon>Glomeromycetes</taxon>
        <taxon>Diversisporales</taxon>
        <taxon>Gigasporaceae</taxon>
        <taxon>Gigaspora</taxon>
    </lineage>
</organism>
<reference evidence="1 2" key="1">
    <citation type="submission" date="2018-06" db="EMBL/GenBank/DDBJ databases">
        <title>Comparative genomics reveals the genomic features of Rhizophagus irregularis, R. cerebriforme, R. diaphanum and Gigaspora rosea, and their symbiotic lifestyle signature.</title>
        <authorList>
            <person name="Morin E."/>
            <person name="San Clemente H."/>
            <person name="Chen E.C.H."/>
            <person name="De La Providencia I."/>
            <person name="Hainaut M."/>
            <person name="Kuo A."/>
            <person name="Kohler A."/>
            <person name="Murat C."/>
            <person name="Tang N."/>
            <person name="Roy S."/>
            <person name="Loubradou J."/>
            <person name="Henrissat B."/>
            <person name="Grigoriev I.V."/>
            <person name="Corradi N."/>
            <person name="Roux C."/>
            <person name="Martin F.M."/>
        </authorList>
    </citation>
    <scope>NUCLEOTIDE SEQUENCE [LARGE SCALE GENOMIC DNA]</scope>
    <source>
        <strain evidence="1 2">DAOM 194757</strain>
    </source>
</reference>
<dbReference type="EMBL" id="QKWP01003308">
    <property type="protein sequence ID" value="RIB01123.1"/>
    <property type="molecule type" value="Genomic_DNA"/>
</dbReference>
<protein>
    <submittedName>
        <fullName evidence="1">Uncharacterized protein</fullName>
    </submittedName>
</protein>
<sequence>MYLDHELSNSFNISTPPWHSDIEMSVGYNLGTSCLSPIDNSTVFIIGGRTWIATSTTTYYYSMHHLSKPSNSEFVHLNVFDWSSSENVASV</sequence>
<comment type="caution">
    <text evidence="1">The sequence shown here is derived from an EMBL/GenBank/DDBJ whole genome shotgun (WGS) entry which is preliminary data.</text>
</comment>
<evidence type="ECO:0000313" key="2">
    <source>
        <dbReference type="Proteomes" id="UP000266673"/>
    </source>
</evidence>